<protein>
    <submittedName>
        <fullName evidence="2">Uncharacterized protein</fullName>
    </submittedName>
</protein>
<dbReference type="EMBL" id="JBCGBO010000006">
    <property type="protein sequence ID" value="KAK9192569.1"/>
    <property type="molecule type" value="Genomic_DNA"/>
</dbReference>
<name>A0AAP0QHT9_9ROSI</name>
<dbReference type="AlphaFoldDB" id="A0AAP0QHT9"/>
<evidence type="ECO:0000313" key="2">
    <source>
        <dbReference type="EMBL" id="KAK9192569.1"/>
    </source>
</evidence>
<evidence type="ECO:0000256" key="1">
    <source>
        <dbReference type="SAM" id="MobiDB-lite"/>
    </source>
</evidence>
<gene>
    <name evidence="2" type="ORF">WN944_003262</name>
</gene>
<comment type="caution">
    <text evidence="2">The sequence shown here is derived from an EMBL/GenBank/DDBJ whole genome shotgun (WGS) entry which is preliminary data.</text>
</comment>
<dbReference type="Proteomes" id="UP001428341">
    <property type="component" value="Unassembled WGS sequence"/>
</dbReference>
<feature type="compositionally biased region" description="Basic and acidic residues" evidence="1">
    <location>
        <begin position="64"/>
        <end position="84"/>
    </location>
</feature>
<evidence type="ECO:0000313" key="3">
    <source>
        <dbReference type="Proteomes" id="UP001428341"/>
    </source>
</evidence>
<sequence length="95" mass="10569">MSELNRLKQNDEISPITLSNVVWVGEISLMQREGDLQQQTIGGVDKIDTAGLETLMGIEAGIENGKEREKKNEGELDKENDKMPKMKATGKNHES</sequence>
<proteinExistence type="predicted"/>
<accession>A0AAP0QHT9</accession>
<feature type="region of interest" description="Disordered" evidence="1">
    <location>
        <begin position="61"/>
        <end position="95"/>
    </location>
</feature>
<keyword evidence="3" id="KW-1185">Reference proteome</keyword>
<organism evidence="2 3">
    <name type="scientific">Citrus x changshan-huyou</name>
    <dbReference type="NCBI Taxonomy" id="2935761"/>
    <lineage>
        <taxon>Eukaryota</taxon>
        <taxon>Viridiplantae</taxon>
        <taxon>Streptophyta</taxon>
        <taxon>Embryophyta</taxon>
        <taxon>Tracheophyta</taxon>
        <taxon>Spermatophyta</taxon>
        <taxon>Magnoliopsida</taxon>
        <taxon>eudicotyledons</taxon>
        <taxon>Gunneridae</taxon>
        <taxon>Pentapetalae</taxon>
        <taxon>rosids</taxon>
        <taxon>malvids</taxon>
        <taxon>Sapindales</taxon>
        <taxon>Rutaceae</taxon>
        <taxon>Aurantioideae</taxon>
        <taxon>Citrus</taxon>
    </lineage>
</organism>
<reference evidence="2 3" key="1">
    <citation type="submission" date="2024-05" db="EMBL/GenBank/DDBJ databases">
        <title>Haplotype-resolved chromosome-level genome assembly of Huyou (Citrus changshanensis).</title>
        <authorList>
            <person name="Miao C."/>
            <person name="Chen W."/>
            <person name="Wu Y."/>
            <person name="Wang L."/>
            <person name="Zhao S."/>
            <person name="Grierson D."/>
            <person name="Xu C."/>
            <person name="Chen K."/>
        </authorList>
    </citation>
    <scope>NUCLEOTIDE SEQUENCE [LARGE SCALE GENOMIC DNA]</scope>
    <source>
        <strain evidence="2">01-14</strain>
        <tissue evidence="2">Leaf</tissue>
    </source>
</reference>